<feature type="domain" description="Thiamine pyrophosphate enzyme N-terminal TPP-binding" evidence="6">
    <location>
        <begin position="8"/>
        <end position="124"/>
    </location>
</feature>
<dbReference type="FunFam" id="3.40.50.970:FF:000007">
    <property type="entry name" value="Acetolactate synthase"/>
    <property type="match status" value="1"/>
</dbReference>
<evidence type="ECO:0000259" key="5">
    <source>
        <dbReference type="Pfam" id="PF02775"/>
    </source>
</evidence>
<dbReference type="PATRIC" id="fig|942150.3.peg.2500"/>
<accession>A0A0R2MGG4</accession>
<dbReference type="SUPFAM" id="SSF52518">
    <property type="entry name" value="Thiamin diphosphate-binding fold (THDP-binding)"/>
    <property type="match status" value="2"/>
</dbReference>
<dbReference type="AlphaFoldDB" id="A0A0R2MGG4"/>
<evidence type="ECO:0000313" key="8">
    <source>
        <dbReference type="Proteomes" id="UP000051783"/>
    </source>
</evidence>
<dbReference type="NCBIfam" id="TIGR02418">
    <property type="entry name" value="acolac_catab"/>
    <property type="match status" value="1"/>
</dbReference>
<dbReference type="InterPro" id="IPR029061">
    <property type="entry name" value="THDP-binding"/>
</dbReference>
<dbReference type="GO" id="GO:0050660">
    <property type="term" value="F:flavin adenine dinucleotide binding"/>
    <property type="evidence" value="ECO:0007669"/>
    <property type="project" value="TreeGrafter"/>
</dbReference>
<dbReference type="FunFam" id="3.40.50.1220:FF:000028">
    <property type="entry name" value="Acetolactate synthase, catabolic"/>
    <property type="match status" value="1"/>
</dbReference>
<dbReference type="InterPro" id="IPR012001">
    <property type="entry name" value="Thiamin_PyroP_enz_TPP-bd_dom"/>
</dbReference>
<dbReference type="RefSeq" id="WP_057706113.1">
    <property type="nucleotide sequence ID" value="NZ_JQCL01000055.1"/>
</dbReference>
<dbReference type="Pfam" id="PF02776">
    <property type="entry name" value="TPP_enzyme_N"/>
    <property type="match status" value="1"/>
</dbReference>
<keyword evidence="2 3" id="KW-0786">Thiamine pyrophosphate</keyword>
<dbReference type="PROSITE" id="PS00187">
    <property type="entry name" value="TPP_ENZYMES"/>
    <property type="match status" value="1"/>
</dbReference>
<dbReference type="GO" id="GO:0003984">
    <property type="term" value="F:acetolactate synthase activity"/>
    <property type="evidence" value="ECO:0007669"/>
    <property type="project" value="InterPro"/>
</dbReference>
<dbReference type="CDD" id="cd07035">
    <property type="entry name" value="TPP_PYR_POX_like"/>
    <property type="match status" value="1"/>
</dbReference>
<dbReference type="PANTHER" id="PTHR18968:SF129">
    <property type="entry name" value="ACETOLACTATE SYNTHASE"/>
    <property type="match status" value="1"/>
</dbReference>
<dbReference type="InterPro" id="IPR012782">
    <property type="entry name" value="Acetolactate_synth_catblc"/>
</dbReference>
<dbReference type="InterPro" id="IPR012000">
    <property type="entry name" value="Thiamin_PyroP_enz_cen_dom"/>
</dbReference>
<evidence type="ECO:0000259" key="4">
    <source>
        <dbReference type="Pfam" id="PF00205"/>
    </source>
</evidence>
<feature type="domain" description="Thiamine pyrophosphate enzyme central" evidence="4">
    <location>
        <begin position="199"/>
        <end position="330"/>
    </location>
</feature>
<comment type="caution">
    <text evidence="7">The sequence shown here is derived from an EMBL/GenBank/DDBJ whole genome shotgun (WGS) entry which is preliminary data.</text>
</comment>
<sequence>MAENKYYGADAIVDSLVNHDVKYVFGIPGAKIDRVFERLEHPVNPKSPKMVVTRHEQNAAFIAAGIGRITGKPGVVLTTSGPGASNLATGLVTATAEGDPVLAISGQVQRADLLRLTHQSMNNAALFKPITKYTAEVQEPENISEVIANAYQEATAAKQGASFVSIPQDVTDSVVRTPVITPLQAPKLGPASPVETTLLAQKIKAAKLPVLLVGMRASSPEVTKAIRNLVTAANLPVVETFQAAGVISRDLEAHHFFGRVGLFRNQPGDMLLKKSDLVIAVGYDPIEYEPRNWNAEGKARIVVIDDMRSEIDHNFQPETELVGDIAQTLDFLLPYMNGYNLSADSQTYLDGLQERLQNRDFVPNIDQKSDLNHPLSVISALQKRVTDEMTVTVDVGSHYIWMARHFRSYEPRHLLFSNGMQTLGVALPWAIAAALVRPNTQIVSVSGDGGFLFSSQDLETAVRMNLNIVHLIWNDGTYDMVKFQEEMKYGEDAAVKFGPVDFVKYAESFGATGLRVEKPQDLDQVLDQAFKTQGPVVVDIPIDYSDNKALGQTMLPDQFY</sequence>
<evidence type="ECO:0000256" key="2">
    <source>
        <dbReference type="ARBA" id="ARBA00023052"/>
    </source>
</evidence>
<dbReference type="NCBIfam" id="NF006378">
    <property type="entry name" value="PRK08617.1"/>
    <property type="match status" value="1"/>
</dbReference>
<keyword evidence="8" id="KW-1185">Reference proteome</keyword>
<dbReference type="Proteomes" id="UP000051783">
    <property type="component" value="Unassembled WGS sequence"/>
</dbReference>
<comment type="similarity">
    <text evidence="1 3">Belongs to the TPP enzyme family.</text>
</comment>
<evidence type="ECO:0000256" key="1">
    <source>
        <dbReference type="ARBA" id="ARBA00007812"/>
    </source>
</evidence>
<dbReference type="GO" id="GO:0034077">
    <property type="term" value="P:butanediol metabolic process"/>
    <property type="evidence" value="ECO:0007669"/>
    <property type="project" value="InterPro"/>
</dbReference>
<evidence type="ECO:0000256" key="3">
    <source>
        <dbReference type="RuleBase" id="RU362132"/>
    </source>
</evidence>
<dbReference type="GO" id="GO:0009099">
    <property type="term" value="P:L-valine biosynthetic process"/>
    <property type="evidence" value="ECO:0007669"/>
    <property type="project" value="TreeGrafter"/>
</dbReference>
<gene>
    <name evidence="7" type="ORF">IV64_GL002393</name>
</gene>
<dbReference type="Pfam" id="PF00205">
    <property type="entry name" value="TPP_enzyme_M"/>
    <property type="match status" value="1"/>
</dbReference>
<dbReference type="Gene3D" id="3.40.50.970">
    <property type="match status" value="2"/>
</dbReference>
<dbReference type="SUPFAM" id="SSF52467">
    <property type="entry name" value="DHS-like NAD/FAD-binding domain"/>
    <property type="match status" value="1"/>
</dbReference>
<dbReference type="GO" id="GO:0009097">
    <property type="term" value="P:isoleucine biosynthetic process"/>
    <property type="evidence" value="ECO:0007669"/>
    <property type="project" value="TreeGrafter"/>
</dbReference>
<dbReference type="Gene3D" id="3.40.50.1220">
    <property type="entry name" value="TPP-binding domain"/>
    <property type="match status" value="1"/>
</dbReference>
<organism evidence="7 8">
    <name type="scientific">Lactiplantibacillus xiangfangensis</name>
    <dbReference type="NCBI Taxonomy" id="942150"/>
    <lineage>
        <taxon>Bacteria</taxon>
        <taxon>Bacillati</taxon>
        <taxon>Bacillota</taxon>
        <taxon>Bacilli</taxon>
        <taxon>Lactobacillales</taxon>
        <taxon>Lactobacillaceae</taxon>
        <taxon>Lactiplantibacillus</taxon>
    </lineage>
</organism>
<dbReference type="InterPro" id="IPR011766">
    <property type="entry name" value="TPP_enzyme_TPP-bd"/>
</dbReference>
<dbReference type="InterPro" id="IPR045229">
    <property type="entry name" value="TPP_enz"/>
</dbReference>
<dbReference type="InterPro" id="IPR000399">
    <property type="entry name" value="TPP-bd_CS"/>
</dbReference>
<dbReference type="PANTHER" id="PTHR18968">
    <property type="entry name" value="THIAMINE PYROPHOSPHATE ENZYMES"/>
    <property type="match status" value="1"/>
</dbReference>
<dbReference type="GO" id="GO:0000287">
    <property type="term" value="F:magnesium ion binding"/>
    <property type="evidence" value="ECO:0007669"/>
    <property type="project" value="InterPro"/>
</dbReference>
<reference evidence="7 8" key="1">
    <citation type="journal article" date="2015" name="Genome Announc.">
        <title>Expanding the biotechnology potential of lactobacilli through comparative genomics of 213 strains and associated genera.</title>
        <authorList>
            <person name="Sun Z."/>
            <person name="Harris H.M."/>
            <person name="McCann A."/>
            <person name="Guo C."/>
            <person name="Argimon S."/>
            <person name="Zhang W."/>
            <person name="Yang X."/>
            <person name="Jeffery I.B."/>
            <person name="Cooney J.C."/>
            <person name="Kagawa T.F."/>
            <person name="Liu W."/>
            <person name="Song Y."/>
            <person name="Salvetti E."/>
            <person name="Wrobel A."/>
            <person name="Rasinkangas P."/>
            <person name="Parkhill J."/>
            <person name="Rea M.C."/>
            <person name="O'Sullivan O."/>
            <person name="Ritari J."/>
            <person name="Douillard F.P."/>
            <person name="Paul Ross R."/>
            <person name="Yang R."/>
            <person name="Briner A.E."/>
            <person name="Felis G.E."/>
            <person name="de Vos W.M."/>
            <person name="Barrangou R."/>
            <person name="Klaenhammer T.R."/>
            <person name="Caufield P.W."/>
            <person name="Cui Y."/>
            <person name="Zhang H."/>
            <person name="O'Toole P.W."/>
        </authorList>
    </citation>
    <scope>NUCLEOTIDE SEQUENCE [LARGE SCALE GENOMIC DNA]</scope>
    <source>
        <strain evidence="7 8">LMG 26013</strain>
    </source>
</reference>
<evidence type="ECO:0000259" key="6">
    <source>
        <dbReference type="Pfam" id="PF02776"/>
    </source>
</evidence>
<dbReference type="OrthoDB" id="4494979at2"/>
<dbReference type="InterPro" id="IPR029035">
    <property type="entry name" value="DHS-like_NAD/FAD-binding_dom"/>
</dbReference>
<protein>
    <submittedName>
        <fullName evidence="7">Acetolactate synthase</fullName>
    </submittedName>
</protein>
<feature type="domain" description="Thiamine pyrophosphate enzyme TPP-binding" evidence="5">
    <location>
        <begin position="394"/>
        <end position="540"/>
    </location>
</feature>
<name>A0A0R2MGG4_9LACO</name>
<proteinExistence type="inferred from homology"/>
<dbReference type="Pfam" id="PF02775">
    <property type="entry name" value="TPP_enzyme_C"/>
    <property type="match status" value="1"/>
</dbReference>
<dbReference type="STRING" id="942150.IV64_GL002393"/>
<dbReference type="GO" id="GO:0005948">
    <property type="term" value="C:acetolactate synthase complex"/>
    <property type="evidence" value="ECO:0007669"/>
    <property type="project" value="TreeGrafter"/>
</dbReference>
<evidence type="ECO:0000313" key="7">
    <source>
        <dbReference type="EMBL" id="KRO11564.1"/>
    </source>
</evidence>
<dbReference type="GO" id="GO:0030976">
    <property type="term" value="F:thiamine pyrophosphate binding"/>
    <property type="evidence" value="ECO:0007669"/>
    <property type="project" value="InterPro"/>
</dbReference>
<dbReference type="EMBL" id="JQCL01000055">
    <property type="protein sequence ID" value="KRO11564.1"/>
    <property type="molecule type" value="Genomic_DNA"/>
</dbReference>